<feature type="transmembrane region" description="Helical" evidence="14">
    <location>
        <begin position="62"/>
        <end position="81"/>
    </location>
</feature>
<feature type="transmembrane region" description="Helical" evidence="14">
    <location>
        <begin position="237"/>
        <end position="254"/>
    </location>
</feature>
<evidence type="ECO:0000256" key="5">
    <source>
        <dbReference type="ARBA" id="ARBA00022725"/>
    </source>
</evidence>
<evidence type="ECO:0000256" key="1">
    <source>
        <dbReference type="ARBA" id="ARBA00004651"/>
    </source>
</evidence>
<evidence type="ECO:0000256" key="4">
    <source>
        <dbReference type="ARBA" id="ARBA00022692"/>
    </source>
</evidence>
<keyword evidence="7 13" id="KW-0297">G-protein coupled receptor</keyword>
<proteinExistence type="inferred from homology"/>
<dbReference type="OrthoDB" id="9444602at2759"/>
<evidence type="ECO:0000256" key="3">
    <source>
        <dbReference type="ARBA" id="ARBA00022606"/>
    </source>
</evidence>
<feature type="transmembrane region" description="Helical" evidence="14">
    <location>
        <begin position="140"/>
        <end position="162"/>
    </location>
</feature>
<dbReference type="GO" id="GO:0004984">
    <property type="term" value="F:olfactory receptor activity"/>
    <property type="evidence" value="ECO:0007669"/>
    <property type="project" value="InterPro"/>
</dbReference>
<dbReference type="EMBL" id="WNTK01021752">
    <property type="protein sequence ID" value="KAG9461432.1"/>
    <property type="molecule type" value="Genomic_DNA"/>
</dbReference>
<protein>
    <recommendedName>
        <fullName evidence="14">Olfactory receptor</fullName>
    </recommendedName>
</protein>
<evidence type="ECO:0000256" key="6">
    <source>
        <dbReference type="ARBA" id="ARBA00022989"/>
    </source>
</evidence>
<evidence type="ECO:0000259" key="15">
    <source>
        <dbReference type="PROSITE" id="PS50262"/>
    </source>
</evidence>
<keyword evidence="10 13" id="KW-0675">Receptor</keyword>
<dbReference type="SUPFAM" id="SSF81321">
    <property type="entry name" value="Family A G protein-coupled receptor-like"/>
    <property type="match status" value="1"/>
</dbReference>
<keyword evidence="5 14" id="KW-0552">Olfaction</keyword>
<dbReference type="InterPro" id="IPR017452">
    <property type="entry name" value="GPCR_Rhodpsn_7TM"/>
</dbReference>
<dbReference type="Pfam" id="PF13853">
    <property type="entry name" value="7tm_4"/>
    <property type="match status" value="1"/>
</dbReference>
<keyword evidence="4 13" id="KW-0812">Transmembrane</keyword>
<keyword evidence="2 14" id="KW-1003">Cell membrane</keyword>
<dbReference type="PROSITE" id="PS00237">
    <property type="entry name" value="G_PROTEIN_RECEP_F1_1"/>
    <property type="match status" value="1"/>
</dbReference>
<feature type="transmembrane region" description="Helical" evidence="14">
    <location>
        <begin position="197"/>
        <end position="225"/>
    </location>
</feature>
<comment type="caution">
    <text evidence="16">The sequence shown here is derived from an EMBL/GenBank/DDBJ whole genome shotgun (WGS) entry which is preliminary data.</text>
</comment>
<reference evidence="16" key="1">
    <citation type="thesis" date="2020" institute="ProQuest LLC" country="789 East Eisenhower Parkway, Ann Arbor, MI, USA">
        <title>Comparative Genomics and Chromosome Evolution.</title>
        <authorList>
            <person name="Mudd A.B."/>
        </authorList>
    </citation>
    <scope>NUCLEOTIDE SEQUENCE</scope>
    <source>
        <strain evidence="16">HN-11 Male</strain>
        <tissue evidence="16">Kidney and liver</tissue>
    </source>
</reference>
<dbReference type="Proteomes" id="UP000770717">
    <property type="component" value="Unassembled WGS sequence"/>
</dbReference>
<dbReference type="PRINTS" id="PR00245">
    <property type="entry name" value="OLFACTORYR"/>
</dbReference>
<evidence type="ECO:0000256" key="12">
    <source>
        <dbReference type="ARBA" id="ARBA00023224"/>
    </source>
</evidence>
<dbReference type="AlphaFoldDB" id="A0A8J6B050"/>
<dbReference type="FunFam" id="1.20.1070.10:FF:000001">
    <property type="entry name" value="Olfactory receptor"/>
    <property type="match status" value="1"/>
</dbReference>
<feature type="transmembrane region" description="Helical" evidence="14">
    <location>
        <begin position="25"/>
        <end position="50"/>
    </location>
</feature>
<keyword evidence="17" id="KW-1185">Reference proteome</keyword>
<evidence type="ECO:0000256" key="10">
    <source>
        <dbReference type="ARBA" id="ARBA00023170"/>
    </source>
</evidence>
<dbReference type="Gene3D" id="1.20.1070.10">
    <property type="entry name" value="Rhodopsin 7-helix transmembrane proteins"/>
    <property type="match status" value="1"/>
</dbReference>
<dbReference type="PANTHER" id="PTHR24242">
    <property type="entry name" value="G-PROTEIN COUPLED RECEPTOR"/>
    <property type="match status" value="1"/>
</dbReference>
<evidence type="ECO:0000313" key="16">
    <source>
        <dbReference type="EMBL" id="KAG9461432.1"/>
    </source>
</evidence>
<evidence type="ECO:0000313" key="17">
    <source>
        <dbReference type="Proteomes" id="UP000770717"/>
    </source>
</evidence>
<dbReference type="GO" id="GO:0004930">
    <property type="term" value="F:G protein-coupled receptor activity"/>
    <property type="evidence" value="ECO:0007669"/>
    <property type="project" value="UniProtKB-KW"/>
</dbReference>
<dbReference type="PRINTS" id="PR00237">
    <property type="entry name" value="GPCRRHODOPSN"/>
</dbReference>
<dbReference type="PROSITE" id="PS50262">
    <property type="entry name" value="G_PROTEIN_RECEP_F1_2"/>
    <property type="match status" value="1"/>
</dbReference>
<accession>A0A8J6B050</accession>
<dbReference type="InterPro" id="IPR000725">
    <property type="entry name" value="Olfact_rcpt"/>
</dbReference>
<dbReference type="InterPro" id="IPR050939">
    <property type="entry name" value="Olfactory_GPCR1"/>
</dbReference>
<gene>
    <name evidence="16" type="ORF">GDO78_016903</name>
</gene>
<evidence type="ECO:0000256" key="14">
    <source>
        <dbReference type="RuleBase" id="RU363047"/>
    </source>
</evidence>
<keyword evidence="6 14" id="KW-1133">Transmembrane helix</keyword>
<keyword evidence="3 14" id="KW-0716">Sensory transduction</keyword>
<comment type="subcellular location">
    <subcellularLocation>
        <location evidence="1 14">Cell membrane</location>
        <topology evidence="1 14">Multi-pass membrane protein</topology>
    </subcellularLocation>
</comment>
<keyword evidence="8 14" id="KW-0472">Membrane</keyword>
<keyword evidence="12 13" id="KW-0807">Transducer</keyword>
<sequence>MNTENYTIISEIYLLGFNVNWKLELFFFFLFFMVYISTITGNTIIIMVIWQSSKLHSPMYLFLGHFAFMEIGYTSVTMPKMLTDLVSGNKRIAVPVCITQLYFFFLLGGIENYFLAAMAYDRYLAICVPLRYSTIMSNRFCHQLVLISWLTSITCSFMPMYFLSKLYFCGRNKIDNFFCDASPVFDLSCTDTTLLKTYLFCLVQIVVFCCLFFIILSYMQIIVVILKMPSNSGRRKVFSTCGSHFTVVTLYYGSSILMYVRPNHEYTSVFDKCLSVFYAIVTPFLNPIIYSLRNQKIREAIKSYKCKYFICHKA</sequence>
<dbReference type="GO" id="GO:0005886">
    <property type="term" value="C:plasma membrane"/>
    <property type="evidence" value="ECO:0007669"/>
    <property type="project" value="UniProtKB-SubCell"/>
</dbReference>
<feature type="transmembrane region" description="Helical" evidence="14">
    <location>
        <begin position="274"/>
        <end position="292"/>
    </location>
</feature>
<dbReference type="PANTHER" id="PTHR24242:SF359">
    <property type="entry name" value="ODORANT RECEPTOR-RELATED"/>
    <property type="match status" value="1"/>
</dbReference>
<evidence type="ECO:0000256" key="7">
    <source>
        <dbReference type="ARBA" id="ARBA00023040"/>
    </source>
</evidence>
<feature type="transmembrane region" description="Helical" evidence="14">
    <location>
        <begin position="101"/>
        <end position="120"/>
    </location>
</feature>
<comment type="similarity">
    <text evidence="13">Belongs to the G-protein coupled receptor 1 family.</text>
</comment>
<keyword evidence="11" id="KW-0325">Glycoprotein</keyword>
<evidence type="ECO:0000256" key="9">
    <source>
        <dbReference type="ARBA" id="ARBA00023157"/>
    </source>
</evidence>
<evidence type="ECO:0000256" key="2">
    <source>
        <dbReference type="ARBA" id="ARBA00022475"/>
    </source>
</evidence>
<dbReference type="CDD" id="cd13954">
    <property type="entry name" value="7tmA_OR"/>
    <property type="match status" value="1"/>
</dbReference>
<evidence type="ECO:0000256" key="11">
    <source>
        <dbReference type="ARBA" id="ARBA00023180"/>
    </source>
</evidence>
<name>A0A8J6B050_ELECQ</name>
<dbReference type="InterPro" id="IPR000276">
    <property type="entry name" value="GPCR_Rhodpsn"/>
</dbReference>
<organism evidence="16 17">
    <name type="scientific">Eleutherodactylus coqui</name>
    <name type="common">Puerto Rican coqui</name>
    <dbReference type="NCBI Taxonomy" id="57060"/>
    <lineage>
        <taxon>Eukaryota</taxon>
        <taxon>Metazoa</taxon>
        <taxon>Chordata</taxon>
        <taxon>Craniata</taxon>
        <taxon>Vertebrata</taxon>
        <taxon>Euteleostomi</taxon>
        <taxon>Amphibia</taxon>
        <taxon>Batrachia</taxon>
        <taxon>Anura</taxon>
        <taxon>Neobatrachia</taxon>
        <taxon>Hyloidea</taxon>
        <taxon>Eleutherodactylidae</taxon>
        <taxon>Eleutherodactylinae</taxon>
        <taxon>Eleutherodactylus</taxon>
        <taxon>Eleutherodactylus</taxon>
    </lineage>
</organism>
<feature type="domain" description="G-protein coupled receptors family 1 profile" evidence="15">
    <location>
        <begin position="41"/>
        <end position="290"/>
    </location>
</feature>
<evidence type="ECO:0000256" key="13">
    <source>
        <dbReference type="RuleBase" id="RU000688"/>
    </source>
</evidence>
<evidence type="ECO:0000256" key="8">
    <source>
        <dbReference type="ARBA" id="ARBA00023136"/>
    </source>
</evidence>
<keyword evidence="9" id="KW-1015">Disulfide bond</keyword>